<dbReference type="Pfam" id="PF22286">
    <property type="entry name" value="RHG20_PH"/>
    <property type="match status" value="1"/>
</dbReference>
<dbReference type="Gene3D" id="2.30.29.30">
    <property type="entry name" value="Pleckstrin-homology domain (PH domain)/Phosphotyrosine-binding domain (PTB)"/>
    <property type="match status" value="1"/>
</dbReference>
<reference evidence="5" key="1">
    <citation type="submission" date="2019-12" db="UniProtKB">
        <authorList>
            <consortium name="WormBaseParasite"/>
        </authorList>
    </citation>
    <scope>IDENTIFICATION</scope>
</reference>
<keyword evidence="4" id="KW-1185">Reference proteome</keyword>
<accession>A0A5S6Q826</accession>
<evidence type="ECO:0000313" key="4">
    <source>
        <dbReference type="Proteomes" id="UP000046395"/>
    </source>
</evidence>
<dbReference type="Pfam" id="PF00620">
    <property type="entry name" value="RhoGAP"/>
    <property type="match status" value="1"/>
</dbReference>
<dbReference type="PROSITE" id="PS50003">
    <property type="entry name" value="PH_DOMAIN"/>
    <property type="match status" value="1"/>
</dbReference>
<dbReference type="GO" id="GO:0005096">
    <property type="term" value="F:GTPase activator activity"/>
    <property type="evidence" value="ECO:0007669"/>
    <property type="project" value="UniProtKB-KW"/>
</dbReference>
<dbReference type="AlphaFoldDB" id="A0A5S6Q826"/>
<dbReference type="Proteomes" id="UP000046395">
    <property type="component" value="Unassembled WGS sequence"/>
</dbReference>
<dbReference type="InterPro" id="IPR008936">
    <property type="entry name" value="Rho_GTPase_activation_prot"/>
</dbReference>
<keyword evidence="1" id="KW-0343">GTPase activation</keyword>
<dbReference type="GO" id="GO:0007165">
    <property type="term" value="P:signal transduction"/>
    <property type="evidence" value="ECO:0007669"/>
    <property type="project" value="InterPro"/>
</dbReference>
<dbReference type="InterPro" id="IPR000198">
    <property type="entry name" value="RhoGAP_dom"/>
</dbReference>
<protein>
    <submittedName>
        <fullName evidence="5">Rho-GAP domain-containing protein</fullName>
    </submittedName>
</protein>
<evidence type="ECO:0000256" key="1">
    <source>
        <dbReference type="ARBA" id="ARBA00022468"/>
    </source>
</evidence>
<feature type="domain" description="Rho-GAP" evidence="3">
    <location>
        <begin position="271"/>
        <end position="456"/>
    </location>
</feature>
<dbReference type="STRING" id="70415.A0A5S6Q826"/>
<dbReference type="InterPro" id="IPR011993">
    <property type="entry name" value="PH-like_dom_sf"/>
</dbReference>
<evidence type="ECO:0000259" key="3">
    <source>
        <dbReference type="PROSITE" id="PS50238"/>
    </source>
</evidence>
<sequence>MNKPNRKYIKEGRISFSAGTQVQERYVFLFSDIVLIAKEKALNTYCLKEKIPLRELWISENDFDLVSDAVRRLDCCFILGWPTKNFALEFSSATEKNSWLEAFEAAISQERSKEQPNTLSIMTRIHFGNDFQPREMVVSNAQTSSDILQKICNDFGCPKTDICQLYFDHSQGLFSMPLYGFEIPYVIQASYAKSNIQVDADEQAETGNSDQKAANMNCFFAVKLKNGSTPVNCRRRENYACHMVYEWRKKTRRANNSTDKEAPTGAKFFGRPLSDMSKDDYLLRHIERLFSHLLSEGVKMPGIFRKPPKQSTFQEIKNMLSNGSEVLFEYFSPCVSASVLKEFLRRLPESAICGKSRAEWLTICTGNASSKRLEKAKRLLSRLPDSNTLFLEYLMYLCQRIVENSDINQMDSHSLSICLGPSLFQSSKLDSTAEDLQARKVAEITEFIIKNAASLFDTSFVIKNHHKNQLSCDDY</sequence>
<name>A0A5S6Q826_TRIMR</name>
<dbReference type="SUPFAM" id="SSF50729">
    <property type="entry name" value="PH domain-like"/>
    <property type="match status" value="1"/>
</dbReference>
<evidence type="ECO:0000259" key="2">
    <source>
        <dbReference type="PROSITE" id="PS50003"/>
    </source>
</evidence>
<dbReference type="PANTHER" id="PTHR23179:SF3">
    <property type="entry name" value="RHO GTPASE-ACTIVATING PROTEIN 20"/>
    <property type="match status" value="1"/>
</dbReference>
<organism evidence="4 5">
    <name type="scientific">Trichuris muris</name>
    <name type="common">Mouse whipworm</name>
    <dbReference type="NCBI Taxonomy" id="70415"/>
    <lineage>
        <taxon>Eukaryota</taxon>
        <taxon>Metazoa</taxon>
        <taxon>Ecdysozoa</taxon>
        <taxon>Nematoda</taxon>
        <taxon>Enoplea</taxon>
        <taxon>Dorylaimia</taxon>
        <taxon>Trichinellida</taxon>
        <taxon>Trichuridae</taxon>
        <taxon>Trichuris</taxon>
    </lineage>
</organism>
<dbReference type="SMART" id="SM00324">
    <property type="entry name" value="RhoGAP"/>
    <property type="match status" value="1"/>
</dbReference>
<dbReference type="WBParaSite" id="TMUE_1000003369.1">
    <property type="protein sequence ID" value="TMUE_1000003369.1"/>
    <property type="gene ID" value="WBGene00285355"/>
</dbReference>
<dbReference type="Gene3D" id="1.10.555.10">
    <property type="entry name" value="Rho GTPase activation protein"/>
    <property type="match status" value="1"/>
</dbReference>
<dbReference type="PANTHER" id="PTHR23179">
    <property type="entry name" value="T-CELL ACTIVATION RHO GTPASE ACTIVATING PROTEIN-RELATED"/>
    <property type="match status" value="1"/>
</dbReference>
<evidence type="ECO:0000313" key="5">
    <source>
        <dbReference type="WBParaSite" id="TMUE_1000003369.1"/>
    </source>
</evidence>
<dbReference type="PROSITE" id="PS50238">
    <property type="entry name" value="RHOGAP"/>
    <property type="match status" value="1"/>
</dbReference>
<proteinExistence type="predicted"/>
<dbReference type="InterPro" id="IPR001849">
    <property type="entry name" value="PH_domain"/>
</dbReference>
<dbReference type="InterPro" id="IPR047887">
    <property type="entry name" value="ARHGAP20_PH"/>
</dbReference>
<feature type="domain" description="PH" evidence="2">
    <location>
        <begin position="7"/>
        <end position="108"/>
    </location>
</feature>
<dbReference type="SMART" id="SM00233">
    <property type="entry name" value="PH"/>
    <property type="match status" value="1"/>
</dbReference>
<dbReference type="SUPFAM" id="SSF48350">
    <property type="entry name" value="GTPase activation domain, GAP"/>
    <property type="match status" value="1"/>
</dbReference>